<dbReference type="InterPro" id="IPR051749">
    <property type="entry name" value="PINc/VapC_TA_RNase"/>
</dbReference>
<dbReference type="GO" id="GO:0016787">
    <property type="term" value="F:hydrolase activity"/>
    <property type="evidence" value="ECO:0007669"/>
    <property type="project" value="UniProtKB-KW"/>
</dbReference>
<evidence type="ECO:0000256" key="1">
    <source>
        <dbReference type="ARBA" id="ARBA00022649"/>
    </source>
</evidence>
<evidence type="ECO:0000313" key="8">
    <source>
        <dbReference type="Proteomes" id="UP000244093"/>
    </source>
</evidence>
<feature type="domain" description="PIN" evidence="6">
    <location>
        <begin position="3"/>
        <end position="107"/>
    </location>
</feature>
<comment type="caution">
    <text evidence="7">The sequence shown here is derived from an EMBL/GenBank/DDBJ whole genome shotgun (WGS) entry which is preliminary data.</text>
</comment>
<dbReference type="EMBL" id="NBVN01000003">
    <property type="protein sequence ID" value="PUA32749.1"/>
    <property type="molecule type" value="Genomic_DNA"/>
</dbReference>
<dbReference type="AlphaFoldDB" id="A0A2R7Y5T5"/>
<name>A0A2R7Y5T5_9CREN</name>
<keyword evidence="2" id="KW-0540">Nuclease</keyword>
<evidence type="ECO:0000256" key="5">
    <source>
        <dbReference type="ARBA" id="ARBA00022842"/>
    </source>
</evidence>
<evidence type="ECO:0000256" key="2">
    <source>
        <dbReference type="ARBA" id="ARBA00022722"/>
    </source>
</evidence>
<dbReference type="PANTHER" id="PTHR42740">
    <property type="entry name" value="RIBONUCLEASE VAPC3"/>
    <property type="match status" value="1"/>
</dbReference>
<dbReference type="CDD" id="cd09881">
    <property type="entry name" value="PIN_VapC4-5_FitB-like"/>
    <property type="match status" value="1"/>
</dbReference>
<keyword evidence="5" id="KW-0460">Magnesium</keyword>
<dbReference type="PANTHER" id="PTHR42740:SF1">
    <property type="entry name" value="RIBONUCLEASE VAPC3"/>
    <property type="match status" value="1"/>
</dbReference>
<evidence type="ECO:0000256" key="3">
    <source>
        <dbReference type="ARBA" id="ARBA00022723"/>
    </source>
</evidence>
<gene>
    <name evidence="7" type="ORF">B7O98_04670</name>
</gene>
<dbReference type="InterPro" id="IPR002716">
    <property type="entry name" value="PIN_dom"/>
</dbReference>
<keyword evidence="4" id="KW-0378">Hydrolase</keyword>
<keyword evidence="1" id="KW-1277">Toxin-antitoxin system</keyword>
<dbReference type="InterPro" id="IPR029060">
    <property type="entry name" value="PIN-like_dom_sf"/>
</dbReference>
<dbReference type="Gene3D" id="3.40.50.1010">
    <property type="entry name" value="5'-nuclease"/>
    <property type="match status" value="1"/>
</dbReference>
<evidence type="ECO:0000259" key="6">
    <source>
        <dbReference type="Pfam" id="PF01850"/>
    </source>
</evidence>
<dbReference type="SUPFAM" id="SSF88723">
    <property type="entry name" value="PIN domain-like"/>
    <property type="match status" value="1"/>
</dbReference>
<dbReference type="GO" id="GO:0004540">
    <property type="term" value="F:RNA nuclease activity"/>
    <property type="evidence" value="ECO:0007669"/>
    <property type="project" value="TreeGrafter"/>
</dbReference>
<accession>A0A2R7Y5T5</accession>
<keyword evidence="3" id="KW-0479">Metal-binding</keyword>
<dbReference type="Proteomes" id="UP000244093">
    <property type="component" value="Unassembled WGS sequence"/>
</dbReference>
<organism evidence="7 8">
    <name type="scientific">Zestosphaera tikiterensis</name>
    <dbReference type="NCBI Taxonomy" id="1973259"/>
    <lineage>
        <taxon>Archaea</taxon>
        <taxon>Thermoproteota</taxon>
        <taxon>Thermoprotei</taxon>
        <taxon>Desulfurococcales</taxon>
        <taxon>Desulfurococcaceae</taxon>
        <taxon>Zestosphaera</taxon>
    </lineage>
</organism>
<dbReference type="Pfam" id="PF01850">
    <property type="entry name" value="PIN"/>
    <property type="match status" value="1"/>
</dbReference>
<evidence type="ECO:0000313" key="7">
    <source>
        <dbReference type="EMBL" id="PUA32749.1"/>
    </source>
</evidence>
<sequence>MKLIDTSVLIDNLRRGVYEEGAISIITMIEILRGIPPRKRGKAKQLLEKSFEVLSINNKVVLKYCELYTSLKQKGQLISDADLLIAATAIANDLILVSKDEDFERLKEQGLKLELRKEQ</sequence>
<proteinExistence type="predicted"/>
<evidence type="ECO:0000256" key="4">
    <source>
        <dbReference type="ARBA" id="ARBA00022801"/>
    </source>
</evidence>
<dbReference type="GO" id="GO:0046872">
    <property type="term" value="F:metal ion binding"/>
    <property type="evidence" value="ECO:0007669"/>
    <property type="project" value="UniProtKB-KW"/>
</dbReference>
<protein>
    <submittedName>
        <fullName evidence="7">Twitching motility protein PilT</fullName>
    </submittedName>
</protein>
<reference evidence="7 8" key="1">
    <citation type="journal article" date="2018" name="Syst. Appl. Microbiol.">
        <title>A new symbiotic nanoarchaeote (Candidatus Nanoclepta minutus) and its host (Zestosphaera tikiterensis gen. nov., sp. nov.) from a New Zealand hot spring.</title>
        <authorList>
            <person name="St John E."/>
            <person name="Liu Y."/>
            <person name="Podar M."/>
            <person name="Stott M.B."/>
            <person name="Meneghin J."/>
            <person name="Chen Z."/>
            <person name="Lagutin K."/>
            <person name="Mitchell K."/>
            <person name="Reysenbach A.L."/>
        </authorList>
    </citation>
    <scope>NUCLEOTIDE SEQUENCE [LARGE SCALE GENOMIC DNA]</scope>
    <source>
        <strain evidence="7">NZ3</strain>
    </source>
</reference>